<protein>
    <submittedName>
        <fullName evidence="1">Uncharacterized protein</fullName>
    </submittedName>
</protein>
<name>A0ACC2LT11_PERAE</name>
<dbReference type="EMBL" id="CM056811">
    <property type="protein sequence ID" value="KAJ8636179.1"/>
    <property type="molecule type" value="Genomic_DNA"/>
</dbReference>
<organism evidence="1 2">
    <name type="scientific">Persea americana</name>
    <name type="common">Avocado</name>
    <dbReference type="NCBI Taxonomy" id="3435"/>
    <lineage>
        <taxon>Eukaryota</taxon>
        <taxon>Viridiplantae</taxon>
        <taxon>Streptophyta</taxon>
        <taxon>Embryophyta</taxon>
        <taxon>Tracheophyta</taxon>
        <taxon>Spermatophyta</taxon>
        <taxon>Magnoliopsida</taxon>
        <taxon>Magnoliidae</taxon>
        <taxon>Laurales</taxon>
        <taxon>Lauraceae</taxon>
        <taxon>Persea</taxon>
    </lineage>
</organism>
<gene>
    <name evidence="1" type="ORF">MRB53_010446</name>
</gene>
<keyword evidence="2" id="KW-1185">Reference proteome</keyword>
<proteinExistence type="predicted"/>
<evidence type="ECO:0000313" key="2">
    <source>
        <dbReference type="Proteomes" id="UP001234297"/>
    </source>
</evidence>
<evidence type="ECO:0000313" key="1">
    <source>
        <dbReference type="EMBL" id="KAJ8636179.1"/>
    </source>
</evidence>
<dbReference type="Proteomes" id="UP001234297">
    <property type="component" value="Chromosome 3"/>
</dbReference>
<reference evidence="1 2" key="1">
    <citation type="journal article" date="2022" name="Hortic Res">
        <title>A haplotype resolved chromosomal level avocado genome allows analysis of novel avocado genes.</title>
        <authorList>
            <person name="Nath O."/>
            <person name="Fletcher S.J."/>
            <person name="Hayward A."/>
            <person name="Shaw L.M."/>
            <person name="Masouleh A.K."/>
            <person name="Furtado A."/>
            <person name="Henry R.J."/>
            <person name="Mitter N."/>
        </authorList>
    </citation>
    <scope>NUCLEOTIDE SEQUENCE [LARGE SCALE GENOMIC DNA]</scope>
    <source>
        <strain evidence="2">cv. Hass</strain>
    </source>
</reference>
<comment type="caution">
    <text evidence="1">The sequence shown here is derived from an EMBL/GenBank/DDBJ whole genome shotgun (WGS) entry which is preliminary data.</text>
</comment>
<accession>A0ACC2LT11</accession>
<sequence>MEMPSLYPSEILVTYYKCSHMNSRLQKPATTQASHLGTSSSPFISLFPDEKRGPLPVAERRASVDFCDEEGGRDGHGFAEIRRDPGLVAFVSLEPEKTGAAPFRHRPGRRRRKWKRRHGFEKDERGSGRS</sequence>